<reference evidence="3" key="1">
    <citation type="submission" date="2020-08" db="EMBL/GenBank/DDBJ databases">
        <title>Genome public.</title>
        <authorList>
            <person name="Liu C."/>
            <person name="Sun Q."/>
        </authorList>
    </citation>
    <scope>NUCLEOTIDE SEQUENCE</scope>
    <source>
        <strain evidence="3">NSJ-24</strain>
    </source>
</reference>
<dbReference type="PANTHER" id="PTHR35848:SF6">
    <property type="entry name" value="CUPIN TYPE-2 DOMAIN-CONTAINING PROTEIN"/>
    <property type="match status" value="1"/>
</dbReference>
<dbReference type="GO" id="GO:0046872">
    <property type="term" value="F:metal ion binding"/>
    <property type="evidence" value="ECO:0007669"/>
    <property type="project" value="UniProtKB-KW"/>
</dbReference>
<proteinExistence type="predicted"/>
<dbReference type="InterPro" id="IPR014710">
    <property type="entry name" value="RmlC-like_jellyroll"/>
</dbReference>
<dbReference type="InterPro" id="IPR013096">
    <property type="entry name" value="Cupin_2"/>
</dbReference>
<dbReference type="AlphaFoldDB" id="A0A926E6D3"/>
<dbReference type="SUPFAM" id="SSF51182">
    <property type="entry name" value="RmlC-like cupins"/>
    <property type="match status" value="1"/>
</dbReference>
<evidence type="ECO:0000259" key="2">
    <source>
        <dbReference type="Pfam" id="PF07883"/>
    </source>
</evidence>
<dbReference type="EMBL" id="JACRTA010000002">
    <property type="protein sequence ID" value="MBC8568685.1"/>
    <property type="molecule type" value="Genomic_DNA"/>
</dbReference>
<sequence>MLIEFNEMAGRTITGMNGGDGEITAKMFADQQGKIIFCCIHPGGSIGLHIHKTSDDINYVISGTGLATCDGNDEVLTAGSCHICKKGSQHSIMNTGSEDLVLLTVVTER</sequence>
<evidence type="ECO:0000256" key="1">
    <source>
        <dbReference type="ARBA" id="ARBA00022723"/>
    </source>
</evidence>
<keyword evidence="1" id="KW-0479">Metal-binding</keyword>
<protein>
    <submittedName>
        <fullName evidence="3">Cupin domain-containing protein</fullName>
    </submittedName>
</protein>
<feature type="domain" description="Cupin type-2" evidence="2">
    <location>
        <begin position="38"/>
        <end position="106"/>
    </location>
</feature>
<keyword evidence="4" id="KW-1185">Reference proteome</keyword>
<organism evidence="3 4">
    <name type="scientific">Lentihominibacter hominis</name>
    <dbReference type="NCBI Taxonomy" id="2763645"/>
    <lineage>
        <taxon>Bacteria</taxon>
        <taxon>Bacillati</taxon>
        <taxon>Bacillota</taxon>
        <taxon>Clostridia</taxon>
        <taxon>Peptostreptococcales</taxon>
        <taxon>Anaerovoracaceae</taxon>
        <taxon>Lentihominibacter</taxon>
    </lineage>
</organism>
<accession>A0A926E6D3</accession>
<comment type="caution">
    <text evidence="3">The sequence shown here is derived from an EMBL/GenBank/DDBJ whole genome shotgun (WGS) entry which is preliminary data.</text>
</comment>
<dbReference type="PANTHER" id="PTHR35848">
    <property type="entry name" value="OXALATE-BINDING PROTEIN"/>
    <property type="match status" value="1"/>
</dbReference>
<gene>
    <name evidence="3" type="ORF">H8692_07940</name>
</gene>
<dbReference type="Pfam" id="PF07883">
    <property type="entry name" value="Cupin_2"/>
    <property type="match status" value="1"/>
</dbReference>
<evidence type="ECO:0000313" key="3">
    <source>
        <dbReference type="EMBL" id="MBC8568685.1"/>
    </source>
</evidence>
<dbReference type="Proteomes" id="UP000610862">
    <property type="component" value="Unassembled WGS sequence"/>
</dbReference>
<dbReference type="Gene3D" id="2.60.120.10">
    <property type="entry name" value="Jelly Rolls"/>
    <property type="match status" value="1"/>
</dbReference>
<dbReference type="InterPro" id="IPR051610">
    <property type="entry name" value="GPI/OXD"/>
</dbReference>
<dbReference type="InterPro" id="IPR011051">
    <property type="entry name" value="RmlC_Cupin_sf"/>
</dbReference>
<name>A0A926E6D3_9FIRM</name>
<evidence type="ECO:0000313" key="4">
    <source>
        <dbReference type="Proteomes" id="UP000610862"/>
    </source>
</evidence>